<sequence>MDLQEMGWGMDWIELGQDRDRWRAVVNASSNARKTMGSSPSKGDGGCLCSHRDSRGQGDLKLPGAGLRFSKEQLQRLNLLLTRLEQHASHGATGTISKSFRKYLSSVPGKHDIKELQKTAVLQEVCALLPDDERVQILDAIRKLSKETRRAATTRRARASTLHPNKVASITNRTAKNVKKKSHNLDCKLPQIYRPKEEVISCTSETTVEVDKEDAILALKQQQNIAKREKELTQQLDKIKADSTLLGTCRALRSQFGAARHNFLGGASAYNGSLFLDPGQSLPFIRETSLTPHFSPFGNSSYEGIHKCNVALLQLTEDKQLKLATPSNALMRPTVQVDVFAGKAVSRKRDIVTKL</sequence>
<dbReference type="EMBL" id="BLKM01000075">
    <property type="protein sequence ID" value="GFG28568.1"/>
    <property type="molecule type" value="Genomic_DNA"/>
</dbReference>
<comment type="caution">
    <text evidence="2">The sequence shown here is derived from an EMBL/GenBank/DDBJ whole genome shotgun (WGS) entry which is preliminary data.</text>
</comment>
<dbReference type="OrthoDB" id="5948335at2759"/>
<accession>A0A6L2PDY4</accession>
<feature type="compositionally biased region" description="Polar residues" evidence="1">
    <location>
        <begin position="31"/>
        <end position="41"/>
    </location>
</feature>
<dbReference type="InParanoid" id="A0A6L2PDY4"/>
<keyword evidence="3" id="KW-1185">Reference proteome</keyword>
<name>A0A6L2PDY4_COPFO</name>
<reference evidence="3" key="1">
    <citation type="submission" date="2020-01" db="EMBL/GenBank/DDBJ databases">
        <title>Draft genome sequence of the Termite Coptotermes fromosanus.</title>
        <authorList>
            <person name="Itakura S."/>
            <person name="Yosikawa Y."/>
            <person name="Umezawa K."/>
        </authorList>
    </citation>
    <scope>NUCLEOTIDE SEQUENCE [LARGE SCALE GENOMIC DNA]</scope>
</reference>
<proteinExistence type="predicted"/>
<evidence type="ECO:0000256" key="1">
    <source>
        <dbReference type="SAM" id="MobiDB-lite"/>
    </source>
</evidence>
<protein>
    <submittedName>
        <fullName evidence="2">Uncharacterized protein</fullName>
    </submittedName>
</protein>
<organism evidence="2 3">
    <name type="scientific">Coptotermes formosanus</name>
    <name type="common">Formosan subterranean termite</name>
    <dbReference type="NCBI Taxonomy" id="36987"/>
    <lineage>
        <taxon>Eukaryota</taxon>
        <taxon>Metazoa</taxon>
        <taxon>Ecdysozoa</taxon>
        <taxon>Arthropoda</taxon>
        <taxon>Hexapoda</taxon>
        <taxon>Insecta</taxon>
        <taxon>Pterygota</taxon>
        <taxon>Neoptera</taxon>
        <taxon>Polyneoptera</taxon>
        <taxon>Dictyoptera</taxon>
        <taxon>Blattodea</taxon>
        <taxon>Blattoidea</taxon>
        <taxon>Termitoidae</taxon>
        <taxon>Rhinotermitidae</taxon>
        <taxon>Coptotermes</taxon>
    </lineage>
</organism>
<gene>
    <name evidence="2" type="ORF">Cfor_10704</name>
</gene>
<evidence type="ECO:0000313" key="2">
    <source>
        <dbReference type="EMBL" id="GFG28568.1"/>
    </source>
</evidence>
<feature type="region of interest" description="Disordered" evidence="1">
    <location>
        <begin position="31"/>
        <end position="50"/>
    </location>
</feature>
<dbReference type="AlphaFoldDB" id="A0A6L2PDY4"/>
<dbReference type="Proteomes" id="UP000502823">
    <property type="component" value="Unassembled WGS sequence"/>
</dbReference>
<evidence type="ECO:0000313" key="3">
    <source>
        <dbReference type="Proteomes" id="UP000502823"/>
    </source>
</evidence>